<evidence type="ECO:0000313" key="2">
    <source>
        <dbReference type="EMBL" id="CVK35505.1"/>
    </source>
</evidence>
<feature type="region of interest" description="Disordered" evidence="1">
    <location>
        <begin position="43"/>
        <end position="72"/>
    </location>
</feature>
<gene>
    <name evidence="2" type="ORF">MCM2015_pMC2_13</name>
</gene>
<dbReference type="AlphaFoldDB" id="A0A193SBN0"/>
<organism evidence="2">
    <name type="scientific">biofilter metagenome</name>
    <dbReference type="NCBI Taxonomy" id="1070537"/>
    <lineage>
        <taxon>unclassified sequences</taxon>
        <taxon>metagenomes</taxon>
        <taxon>ecological metagenomes</taxon>
    </lineage>
</organism>
<dbReference type="EMBL" id="LT158602">
    <property type="protein sequence ID" value="CVK35505.1"/>
    <property type="molecule type" value="Genomic_DNA"/>
</dbReference>
<protein>
    <submittedName>
        <fullName evidence="2">Uncharacterized protein</fullName>
    </submittedName>
</protein>
<reference evidence="2" key="1">
    <citation type="journal article" date="2016" name="Sci. Rep.">
        <title>Genomics of high molecular weight plasmids isolated from an on-farm biopurification system.</title>
        <authorList>
            <person name="Martini M.C."/>
            <person name="Wibberg D."/>
            <person name="Lozano M."/>
            <person name="Torres Tejerizo G."/>
            <person name="Albicoro F.J."/>
            <person name="Jaenicke S."/>
            <person name="van Elsas J.D."/>
            <person name="Petroni A."/>
            <person name="Garcillan-Barcia M.P."/>
            <person name="de la Cruz F."/>
            <person name="Schluter A."/>
            <person name="Puhler A."/>
            <person name="Pistorio M."/>
            <person name="Lagares A."/>
            <person name="Del Papa M.F."/>
        </authorList>
    </citation>
    <scope>NUCLEOTIDE SEQUENCE</scope>
    <source>
        <plasmid evidence="2">pMC2</plasmid>
    </source>
</reference>
<sequence length="161" mass="17482">MKTVEEVRKERLAELRKEFGSFAAINEKLGRIPTDSTLSQIANASVGSKTKKPKTMGSEQARSLEAALDKPKGWMDTDPELLRAASAVVLSVPFSKVSVEDALDVVISSITSIPPTDRKVLAETISLLAEVPDSPDLRRRVLQALHQEATEAPSIENKMTG</sequence>
<accession>A0A193SBN0</accession>
<name>A0A193SBN0_9ZZZZ</name>
<geneLocation type="plasmid" evidence="2">
    <name>pMC2</name>
</geneLocation>
<keyword evidence="2" id="KW-0614">Plasmid</keyword>
<proteinExistence type="predicted"/>
<evidence type="ECO:0000256" key="1">
    <source>
        <dbReference type="SAM" id="MobiDB-lite"/>
    </source>
</evidence>